<dbReference type="GO" id="GO:0004674">
    <property type="term" value="F:protein serine/threonine kinase activity"/>
    <property type="evidence" value="ECO:0007669"/>
    <property type="project" value="UniProtKB-UniRule"/>
</dbReference>
<reference evidence="11 12" key="1">
    <citation type="journal article" date="2013" name="Genome Announc.">
        <title>Draft Genome Sequence of Rhodococcus opacus Strain M213 Shows a Diverse Catabolic Potential.</title>
        <authorList>
            <person name="Pathak A."/>
            <person name="Green S.J."/>
            <person name="Ogram A."/>
            <person name="Chauhan A."/>
        </authorList>
    </citation>
    <scope>NUCLEOTIDE SEQUENCE [LARGE SCALE GENOMIC DNA]</scope>
    <source>
        <strain evidence="11 12">M213</strain>
    </source>
</reference>
<dbReference type="Pfam" id="PF25873">
    <property type="entry name" value="WHD_MalT"/>
    <property type="match status" value="1"/>
</dbReference>
<dbReference type="Pfam" id="PF00069">
    <property type="entry name" value="Pkinase"/>
    <property type="match status" value="1"/>
</dbReference>
<comment type="similarity">
    <text evidence="7">Belongs to the protein kinase superfamily.</text>
</comment>
<dbReference type="Pfam" id="PF17874">
    <property type="entry name" value="TPR_MalT"/>
    <property type="match status" value="1"/>
</dbReference>
<protein>
    <recommendedName>
        <fullName evidence="7">Serine/threonine-protein kinase PknK</fullName>
        <ecNumber evidence="7">2.7.11.1</ecNumber>
    </recommendedName>
    <alternativeName>
        <fullName evidence="7">Protein kinase K</fullName>
    </alternativeName>
</protein>
<dbReference type="InterPro" id="IPR017441">
    <property type="entry name" value="Protein_kinase_ATP_BS"/>
</dbReference>
<evidence type="ECO:0000256" key="5">
    <source>
        <dbReference type="ARBA" id="ARBA00022777"/>
    </source>
</evidence>
<keyword evidence="3" id="KW-0677">Repeat</keyword>
<evidence type="ECO:0000259" key="10">
    <source>
        <dbReference type="PROSITE" id="PS50011"/>
    </source>
</evidence>
<feature type="compositionally biased region" description="Pro residues" evidence="9">
    <location>
        <begin position="321"/>
        <end position="330"/>
    </location>
</feature>
<comment type="catalytic activity">
    <reaction evidence="7">
        <text>L-threonyl-[protein] + ATP = O-phospho-L-threonyl-[protein] + ADP + H(+)</text>
        <dbReference type="Rhea" id="RHEA:46608"/>
        <dbReference type="Rhea" id="RHEA-COMP:11060"/>
        <dbReference type="Rhea" id="RHEA-COMP:11605"/>
        <dbReference type="ChEBI" id="CHEBI:15378"/>
        <dbReference type="ChEBI" id="CHEBI:30013"/>
        <dbReference type="ChEBI" id="CHEBI:30616"/>
        <dbReference type="ChEBI" id="CHEBI:61977"/>
        <dbReference type="ChEBI" id="CHEBI:456216"/>
        <dbReference type="EC" id="2.7.11.1"/>
    </reaction>
</comment>
<dbReference type="EC" id="2.7.11.1" evidence="7"/>
<dbReference type="CDD" id="cd14014">
    <property type="entry name" value="STKc_PknB_like"/>
    <property type="match status" value="1"/>
</dbReference>
<accession>K8XKY0</accession>
<gene>
    <name evidence="11" type="ORF">WSS_A14379</name>
</gene>
<dbReference type="Pfam" id="PF24883">
    <property type="entry name" value="NPHP3_N"/>
    <property type="match status" value="1"/>
</dbReference>
<dbReference type="Proteomes" id="UP000005951">
    <property type="component" value="Unassembled WGS sequence"/>
</dbReference>
<keyword evidence="5 7" id="KW-0418">Kinase</keyword>
<evidence type="ECO:0000256" key="9">
    <source>
        <dbReference type="SAM" id="MobiDB-lite"/>
    </source>
</evidence>
<keyword evidence="4 7" id="KW-0547">Nucleotide-binding</keyword>
<dbReference type="EMBL" id="AJYC02000043">
    <property type="protein sequence ID" value="EKT82034.1"/>
    <property type="molecule type" value="Genomic_DNA"/>
</dbReference>
<sequence>MVQGDPLSTQRDLHAGIPAELMAAGFESPEEIGRGGFGIVYRCVQRALDRTVAVKVLTTDLDPDNLARFVREQVAMGKLSGHPHIVSIFQVGATAAGRPYIVMQYHPHGSLDAKIRRSGPIDWQEVVHVGVKMAGALETAHQRGTLHRDVKPANILLTEYGEPQLTDFGIARISGGFETTSGAITGSPAYTAPEALQGQPSATTSDVYSLAAALFCAGTGHALYERRKGEQAVVQFLRITKHPMPDLRDSGLPADIGEVIEQAMSREPRDRPATAAEFGELLRAVQRRHGIVVDDIPVPLPAPEGRSVHVPTTGTLRRQYPPRPPTPPTPATRFRPPSPARALVRRERLIDRLRAGQSRKLTVIHGPTGFGKSTLAAQWCEVLTAEGVTVAWLTVDNDDNNLVWFLSHLIEAIRAVKPTLATELNDVLEERGDESERYVLTTLINEIHQSGAPVTLVIDDWHAVNKKATIKALRYLLDNLCPMLKVVVTSRSQSGLPMSRMGMQDELVEIDSTAMRFDTDESEQFLVGLRGLPLEHSDVEDLTTSTDGWVAALQLASLSLRGCDDPSQLIGSITGGHHAISEFLADNVLDTLEPSMLDFLLATSITDRICGDLATALSGVTRGLEMLEEVEEHDLFLNRIDDQWFRYHHLFAEFLRQRLERDQPDRVAELHRVASGWFAEHRFVSDAVDHALAAGDEQRAVEIVENDGLYMFAHSQMSTLIGWVAKLPAAIVQTHPRLQLALAWANILLHRVEATSQALALVDSTVAQSGLNEDEIADVRAEADVVRALMALRADHLAGIDEHIAPCLARADSVRPFVIAKAANIATFAAAYRYDLGEVSRLQAWASTYFERSEESFNAIHGLCYTGLANRLQLDLPAAREYFRKALKLAKQSGGSHSYTARLASSLLGELVYDRGELDEAERLLDEGYKLGPEGGPVDFKIARYVTGARVKALAGDRDTAIRRLHEGAHIAETLSLTRLRALAENERIRLGLPAHPDFGVLPMVSYDTRRRPIDAIDEITVQHEEASAIRTLLAEQDPAEVDLACRWAQEWVDRLAERHRPQALLRARRLLVACLAAAGRTDEAKTVLAPITAQCAQLGSFRYLLDGGPYVAATLTALHEDQQNGHWSPEWQEVPADFLARLVSAKVVHTI</sequence>
<dbReference type="PROSITE" id="PS50011">
    <property type="entry name" value="PROTEIN_KINASE_DOM"/>
    <property type="match status" value="1"/>
</dbReference>
<dbReference type="GO" id="GO:0046872">
    <property type="term" value="F:metal ion binding"/>
    <property type="evidence" value="ECO:0007669"/>
    <property type="project" value="UniProtKB-UniRule"/>
</dbReference>
<evidence type="ECO:0000313" key="11">
    <source>
        <dbReference type="EMBL" id="EKT82034.1"/>
    </source>
</evidence>
<dbReference type="InterPro" id="IPR041617">
    <property type="entry name" value="TPR_MalT"/>
</dbReference>
<dbReference type="PROSITE" id="PS00107">
    <property type="entry name" value="PROTEIN_KINASE_ATP"/>
    <property type="match status" value="1"/>
</dbReference>
<dbReference type="GO" id="GO:0005524">
    <property type="term" value="F:ATP binding"/>
    <property type="evidence" value="ECO:0007669"/>
    <property type="project" value="UniProtKB-UniRule"/>
</dbReference>
<dbReference type="InterPro" id="IPR011990">
    <property type="entry name" value="TPR-like_helical_dom_sf"/>
</dbReference>
<feature type="region of interest" description="Disordered" evidence="9">
    <location>
        <begin position="303"/>
        <end position="340"/>
    </location>
</feature>
<evidence type="ECO:0000313" key="12">
    <source>
        <dbReference type="Proteomes" id="UP000005951"/>
    </source>
</evidence>
<dbReference type="InterPro" id="IPR059106">
    <property type="entry name" value="WHD_MalT"/>
</dbReference>
<dbReference type="InterPro" id="IPR056884">
    <property type="entry name" value="NPHP3-like_N"/>
</dbReference>
<feature type="binding site" evidence="8">
    <location>
        <position position="55"/>
    </location>
    <ligand>
        <name>ATP</name>
        <dbReference type="ChEBI" id="CHEBI:30616"/>
    </ligand>
</feature>
<keyword evidence="1 7" id="KW-0723">Serine/threonine-protein kinase</keyword>
<name>K8XKY0_RHOOP</name>
<dbReference type="InterPro" id="IPR011009">
    <property type="entry name" value="Kinase-like_dom_sf"/>
</dbReference>
<dbReference type="InterPro" id="IPR027417">
    <property type="entry name" value="P-loop_NTPase"/>
</dbReference>
<dbReference type="AlphaFoldDB" id="K8XKY0"/>
<dbReference type="PANTHER" id="PTHR43289">
    <property type="entry name" value="MITOGEN-ACTIVATED PROTEIN KINASE KINASE KINASE 20-RELATED"/>
    <property type="match status" value="1"/>
</dbReference>
<dbReference type="RefSeq" id="WP_005256718.1">
    <property type="nucleotide sequence ID" value="NZ_AJYC02000043.1"/>
</dbReference>
<evidence type="ECO:0000256" key="4">
    <source>
        <dbReference type="ARBA" id="ARBA00022741"/>
    </source>
</evidence>
<dbReference type="SUPFAM" id="SSF52540">
    <property type="entry name" value="P-loop containing nucleoside triphosphate hydrolases"/>
    <property type="match status" value="1"/>
</dbReference>
<dbReference type="CDD" id="cd01120">
    <property type="entry name" value="RecA-like_superfamily"/>
    <property type="match status" value="1"/>
</dbReference>
<dbReference type="InterPro" id="IPR000719">
    <property type="entry name" value="Prot_kinase_dom"/>
</dbReference>
<evidence type="ECO:0000256" key="2">
    <source>
        <dbReference type="ARBA" id="ARBA00022679"/>
    </source>
</evidence>
<feature type="domain" description="Protein kinase" evidence="10">
    <location>
        <begin position="26"/>
        <end position="292"/>
    </location>
</feature>
<dbReference type="GO" id="GO:0106310">
    <property type="term" value="F:protein serine kinase activity"/>
    <property type="evidence" value="ECO:0007669"/>
    <property type="project" value="UniProtKB-UniRule"/>
</dbReference>
<dbReference type="InterPro" id="IPR016236">
    <property type="entry name" value="Ser/Thr_kinase_PknK_prd"/>
</dbReference>
<evidence type="ECO:0000256" key="3">
    <source>
        <dbReference type="ARBA" id="ARBA00022737"/>
    </source>
</evidence>
<comment type="catalytic activity">
    <reaction evidence="7">
        <text>L-seryl-[protein] + ATP = O-phospho-L-seryl-[protein] + ADP + H(+)</text>
        <dbReference type="Rhea" id="RHEA:17989"/>
        <dbReference type="Rhea" id="RHEA-COMP:9863"/>
        <dbReference type="Rhea" id="RHEA-COMP:11604"/>
        <dbReference type="ChEBI" id="CHEBI:15378"/>
        <dbReference type="ChEBI" id="CHEBI:29999"/>
        <dbReference type="ChEBI" id="CHEBI:30616"/>
        <dbReference type="ChEBI" id="CHEBI:83421"/>
        <dbReference type="ChEBI" id="CHEBI:456216"/>
        <dbReference type="EC" id="2.7.11.1"/>
    </reaction>
</comment>
<dbReference type="Gene3D" id="1.10.510.10">
    <property type="entry name" value="Transferase(Phosphotransferase) domain 1"/>
    <property type="match status" value="1"/>
</dbReference>
<keyword evidence="2 7" id="KW-0808">Transferase</keyword>
<dbReference type="PIRSF" id="PIRSF000574">
    <property type="entry name" value="Ser/Thr_PK_PknK_prd"/>
    <property type="match status" value="1"/>
</dbReference>
<evidence type="ECO:0000256" key="7">
    <source>
        <dbReference type="PIRNR" id="PIRNR000574"/>
    </source>
</evidence>
<keyword evidence="6 7" id="KW-0067">ATP-binding</keyword>
<dbReference type="Gene3D" id="3.30.200.20">
    <property type="entry name" value="Phosphorylase Kinase, domain 1"/>
    <property type="match status" value="1"/>
</dbReference>
<evidence type="ECO:0000256" key="6">
    <source>
        <dbReference type="ARBA" id="ARBA00022840"/>
    </source>
</evidence>
<comment type="caution">
    <text evidence="11">The sequence shown here is derived from an EMBL/GenBank/DDBJ whole genome shotgun (WGS) entry which is preliminary data.</text>
</comment>
<dbReference type="PANTHER" id="PTHR43289:SF6">
    <property type="entry name" value="SERINE_THREONINE-PROTEIN KINASE NEKL-3"/>
    <property type="match status" value="1"/>
</dbReference>
<evidence type="ECO:0000256" key="1">
    <source>
        <dbReference type="ARBA" id="ARBA00022527"/>
    </source>
</evidence>
<dbReference type="SUPFAM" id="SSF56112">
    <property type="entry name" value="Protein kinase-like (PK-like)"/>
    <property type="match status" value="1"/>
</dbReference>
<proteinExistence type="inferred from homology"/>
<dbReference type="SMART" id="SM00220">
    <property type="entry name" value="S_TKc"/>
    <property type="match status" value="1"/>
</dbReference>
<dbReference type="Gene3D" id="3.40.50.300">
    <property type="entry name" value="P-loop containing nucleotide triphosphate hydrolases"/>
    <property type="match status" value="1"/>
</dbReference>
<organism evidence="11 12">
    <name type="scientific">Rhodococcus opacus M213</name>
    <dbReference type="NCBI Taxonomy" id="1129896"/>
    <lineage>
        <taxon>Bacteria</taxon>
        <taxon>Bacillati</taxon>
        <taxon>Actinomycetota</taxon>
        <taxon>Actinomycetes</taxon>
        <taxon>Mycobacteriales</taxon>
        <taxon>Nocardiaceae</taxon>
        <taxon>Rhodococcus</taxon>
    </lineage>
</organism>
<evidence type="ECO:0000256" key="8">
    <source>
        <dbReference type="PROSITE-ProRule" id="PRU10141"/>
    </source>
</evidence>
<dbReference type="Gene3D" id="1.25.40.10">
    <property type="entry name" value="Tetratricopeptide repeat domain"/>
    <property type="match status" value="1"/>
</dbReference>